<dbReference type="InterPro" id="IPR016197">
    <property type="entry name" value="Chromo-like_dom_sf"/>
</dbReference>
<dbReference type="Gene3D" id="3.30.40.10">
    <property type="entry name" value="Zinc/RING finger domain, C3HC4 (zinc finger)"/>
    <property type="match status" value="1"/>
</dbReference>
<feature type="compositionally biased region" description="Basic and acidic residues" evidence="5">
    <location>
        <begin position="457"/>
        <end position="470"/>
    </location>
</feature>
<evidence type="ECO:0000313" key="8">
    <source>
        <dbReference type="Proteomes" id="UP000469890"/>
    </source>
</evidence>
<evidence type="ECO:0000259" key="6">
    <source>
        <dbReference type="PROSITE" id="PS51805"/>
    </source>
</evidence>
<gene>
    <name evidence="7" type="ORF">FB192DRAFT_1337276</name>
</gene>
<evidence type="ECO:0000256" key="2">
    <source>
        <dbReference type="ARBA" id="ARBA00022771"/>
    </source>
</evidence>
<dbReference type="SUPFAM" id="SSF57716">
    <property type="entry name" value="Glucocorticoid receptor-like (DNA-binding domain)"/>
    <property type="match status" value="1"/>
</dbReference>
<protein>
    <recommendedName>
        <fullName evidence="6">PHD-type domain-containing protein</fullName>
    </recommendedName>
</protein>
<dbReference type="InterPro" id="IPR051188">
    <property type="entry name" value="PHD-type_Zinc_Finger"/>
</dbReference>
<feature type="region of interest" description="Disordered" evidence="5">
    <location>
        <begin position="457"/>
        <end position="482"/>
    </location>
</feature>
<dbReference type="SUPFAM" id="SSF53335">
    <property type="entry name" value="S-adenosyl-L-methionine-dependent methyltransferases"/>
    <property type="match status" value="2"/>
</dbReference>
<keyword evidence="3" id="KW-0862">Zinc</keyword>
<dbReference type="GO" id="GO:0008270">
    <property type="term" value="F:zinc ion binding"/>
    <property type="evidence" value="ECO:0007669"/>
    <property type="project" value="UniProtKB-KW"/>
</dbReference>
<dbReference type="InterPro" id="IPR001965">
    <property type="entry name" value="Znf_PHD"/>
</dbReference>
<name>A0A8H4EVX8_MUCCL</name>
<dbReference type="InterPro" id="IPR013083">
    <property type="entry name" value="Znf_RING/FYVE/PHD"/>
</dbReference>
<dbReference type="Pfam" id="PF13832">
    <property type="entry name" value="zf-HC5HC2H_2"/>
    <property type="match status" value="1"/>
</dbReference>
<dbReference type="Gene3D" id="2.30.30.140">
    <property type="match status" value="2"/>
</dbReference>
<dbReference type="SUPFAM" id="SSF54160">
    <property type="entry name" value="Chromo domain-like"/>
    <property type="match status" value="1"/>
</dbReference>
<evidence type="ECO:0000256" key="4">
    <source>
        <dbReference type="SAM" id="Coils"/>
    </source>
</evidence>
<organism evidence="7 8">
    <name type="scientific">Mucor circinelloides f. lusitanicus</name>
    <name type="common">Mucor racemosus var. lusitanicus</name>
    <dbReference type="NCBI Taxonomy" id="29924"/>
    <lineage>
        <taxon>Eukaryota</taxon>
        <taxon>Fungi</taxon>
        <taxon>Fungi incertae sedis</taxon>
        <taxon>Mucoromycota</taxon>
        <taxon>Mucoromycotina</taxon>
        <taxon>Mucoromycetes</taxon>
        <taxon>Mucorales</taxon>
        <taxon>Mucorineae</taxon>
        <taxon>Mucoraceae</taxon>
        <taxon>Mucor</taxon>
    </lineage>
</organism>
<dbReference type="PANTHER" id="PTHR12420">
    <property type="entry name" value="PHD FINGER PROTEIN"/>
    <property type="match status" value="1"/>
</dbReference>
<evidence type="ECO:0000313" key="7">
    <source>
        <dbReference type="EMBL" id="KAF1796112.1"/>
    </source>
</evidence>
<accession>A0A8H4EVX8</accession>
<feature type="region of interest" description="Disordered" evidence="5">
    <location>
        <begin position="287"/>
        <end position="335"/>
    </location>
</feature>
<sequence length="1624" mass="185440">MSQNSSREPRSEYLCERSMSQQLRPLDQQVQHLYHASDELNQRDMPPPGSIHQAISAMNHPCSIESSCASYNSTETSLGFAQQGPSLNTVLKHPPPNSAGINQIPTQDNNAALYSSMQPAVEANKSINDCTTCIVNNRDRSPFDKVVVCDKCQRQWINFLPSSNPLNTDSSVIHMLQEQCIRLTRAMSQELIDGFGFGPNVHGYRRHRLIKLCFPQDKIKRERLGVLCRLYQGRVQVWVPELRMSEWLPIGTRRIQLMDPQEEKDAELVLRGSFRTMDDVELLSVGNQNQQAQGISHSKRARSSSPAQKRPLNTGRRQHGELTKANPSDSPLDTIAPSTVKGAYLTTGAFATRNAVHQLKDDNGFIPNPFGYAKNQAVQILDTKHGKSASWYNGTLVAMRPGYVKVHYNQWSETYDEWLMVGSRRIRIADGASATRNCTSSSDEQLMVMIEDPDAQHDAKRKRQLSEKQHKGQPGTSCSKRPITSRRLAQLKAAQDEEFAPNLYGYYYMQHVNVLYHDKKYYEARIVDVQKNKVKIHYCGWTDNFDELVPNGSQRIQPIDTEKCLDPEYLVHKRNVPLVESPASEDEAASVHDLSQEMKAQEAIQLDASTQKGSEEQEEDIIVVDNNEMVEADTSKVHCSYCRTAIENSRYYCTYCEASSSTSKDTNMQSFQLCLYCFNRCFPDWHPHPRSGFAIQAITDSPNQSQASQSLTSPMWEEDIMETQEECMDEAAMSLEASKIFTGADDITAQDEHGYLYLQRWSNRKICGFCNDDDDNSQELGSFVGPFVSTMTKLGQEKKRTFWVHDACARYSPEVRFSAVDGKWYNVTRALKRGRSMRCFACKEKGATIGCFDSRCSKSFHLPCTNKPVNNFRNGVIFRCPIHEAAHEKEDAYIDVFHCDHCRNQLFDDETWYTCKQCSLNNYFSSFDLCKKCYNTDDVLEKHQHDKSSYKEISYSQMKQTEALEQIEEEDAKKAHLLPRRSRKVTNESTPTSCCYCGTTEAETWRKGYEGGILMCNTCFGMIYDQDLPAENASERSVAIENYVASVEEYSHKPYFTRDTLSMNKSLIGSRLTSYGPQSNQLFSLTFDSTYFDIPGRAPRWATHSGTDYHGTWLPQTVRRSLLRYTKKDERILSNFLGRGTDAIECFLLQRKCCGIDINPVAVALSQRNCCFEVPAGLTFAEYRPIIALADTRQLNGSLFGDESYHHILSHPPYKDCVAYSTHLEGDLSRIPKLDDFKAEYTRVVQESYRVLKMDRRLTLGIGDNREHCFYVPVGFHLIRLYIDQGFELEELIIKRQRYCSAYGLGTYLCVQFDFLIFTHEFIATFRKVPKQQVDKMLLKQENFNTTNSKPLYTTTLYGVPHSAIPRNSRVMGTVWTFKLSHQYSFQLLCIGRMIERFGRDDCNWLHVELTIDETSQKHQQQRQESGTTSADKLPITCTPSVMEVIVDDISEYEQERQRKIQENKETLLKLGLISDLSQDSVVNDSIYCDTIFTKQPHSHADLAVMATGHIETLLPHQIDMYRKSIIQLAQDATDQLTVKGMLIIGTKDIRDEISGKLWPVSMLVLEDVERVSHGLLKLKEMVITVPEGYARDKDAFGSESPVEKDPPEHLPIVHAIYFVFQRQ</sequence>
<keyword evidence="1" id="KW-0479">Metal-binding</keyword>
<evidence type="ECO:0000256" key="5">
    <source>
        <dbReference type="SAM" id="MobiDB-lite"/>
    </source>
</evidence>
<dbReference type="CDD" id="cd15571">
    <property type="entry name" value="ePHD"/>
    <property type="match status" value="1"/>
</dbReference>
<feature type="domain" description="PHD-type" evidence="6">
    <location>
        <begin position="764"/>
        <end position="884"/>
    </location>
</feature>
<dbReference type="EMBL" id="JAAECE010000014">
    <property type="protein sequence ID" value="KAF1796112.1"/>
    <property type="molecule type" value="Genomic_DNA"/>
</dbReference>
<dbReference type="InterPro" id="IPR013088">
    <property type="entry name" value="Znf_NHR/GATA"/>
</dbReference>
<dbReference type="SUPFAM" id="SSF63748">
    <property type="entry name" value="Tudor/PWWP/MBT"/>
    <property type="match status" value="1"/>
</dbReference>
<dbReference type="GO" id="GO:0006355">
    <property type="term" value="P:regulation of DNA-templated transcription"/>
    <property type="evidence" value="ECO:0007669"/>
    <property type="project" value="InterPro"/>
</dbReference>
<dbReference type="Proteomes" id="UP000469890">
    <property type="component" value="Unassembled WGS sequence"/>
</dbReference>
<feature type="compositionally biased region" description="Polar residues" evidence="5">
    <location>
        <begin position="287"/>
        <end position="296"/>
    </location>
</feature>
<evidence type="ECO:0000256" key="1">
    <source>
        <dbReference type="ARBA" id="ARBA00022723"/>
    </source>
</evidence>
<keyword evidence="4" id="KW-0175">Coiled coil</keyword>
<dbReference type="Gene3D" id="3.40.50.150">
    <property type="entry name" value="Vaccinia Virus protein VP39"/>
    <property type="match status" value="2"/>
</dbReference>
<dbReference type="SMART" id="SM00249">
    <property type="entry name" value="PHD"/>
    <property type="match status" value="1"/>
</dbReference>
<feature type="coiled-coil region" evidence="4">
    <location>
        <begin position="1443"/>
        <end position="1470"/>
    </location>
</feature>
<keyword evidence="2" id="KW-0863">Zinc-finger</keyword>
<reference evidence="7 8" key="1">
    <citation type="submission" date="2019-09" db="EMBL/GenBank/DDBJ databases">
        <authorList>
            <consortium name="DOE Joint Genome Institute"/>
            <person name="Mondo S.J."/>
            <person name="Navarro-Mendoza M.I."/>
            <person name="Perez-Arques C."/>
            <person name="Panchal S."/>
            <person name="Nicolas F.E."/>
            <person name="Ganguly P."/>
            <person name="Pangilinan J."/>
            <person name="Grigoriev I."/>
            <person name="Heitman J."/>
            <person name="Sanya K."/>
            <person name="Garre V."/>
        </authorList>
    </citation>
    <scope>NUCLEOTIDE SEQUENCE [LARGE SCALE GENOMIC DNA]</scope>
    <source>
        <strain evidence="7 8">MU402</strain>
    </source>
</reference>
<proteinExistence type="predicted"/>
<comment type="caution">
    <text evidence="7">The sequence shown here is derived from an EMBL/GenBank/DDBJ whole genome shotgun (WGS) entry which is preliminary data.</text>
</comment>
<dbReference type="InterPro" id="IPR034732">
    <property type="entry name" value="EPHD"/>
</dbReference>
<evidence type="ECO:0000256" key="3">
    <source>
        <dbReference type="ARBA" id="ARBA00022833"/>
    </source>
</evidence>
<dbReference type="PROSITE" id="PS51805">
    <property type="entry name" value="EPHD"/>
    <property type="match status" value="1"/>
</dbReference>
<dbReference type="Gene3D" id="3.30.50.10">
    <property type="entry name" value="Erythroid Transcription Factor GATA-1, subunit A"/>
    <property type="match status" value="1"/>
</dbReference>
<dbReference type="CDD" id="cd20104">
    <property type="entry name" value="MBT_PHF20L1-like"/>
    <property type="match status" value="1"/>
</dbReference>
<dbReference type="SUPFAM" id="SSF57850">
    <property type="entry name" value="RING/U-box"/>
    <property type="match status" value="1"/>
</dbReference>
<dbReference type="InterPro" id="IPR029063">
    <property type="entry name" value="SAM-dependent_MTases_sf"/>
</dbReference>